<reference evidence="2 3" key="1">
    <citation type="journal article" date="2013" name="Genome Announc.">
        <title>Genome sequences for three denitrifying bacterial strains isolated from a uranium- and nitrate-contaminated subsurface environment.</title>
        <authorList>
            <person name="Venkatramanan R."/>
            <person name="Prakash O."/>
            <person name="Woyke T."/>
            <person name="Chain P."/>
            <person name="Goodwin L.A."/>
            <person name="Watson D."/>
            <person name="Brooks S."/>
            <person name="Kostka J.E."/>
            <person name="Green S.J."/>
        </authorList>
    </citation>
    <scope>NUCLEOTIDE SEQUENCE [LARGE SCALE GENOMIC DNA]</scope>
    <source>
        <strain evidence="2 3">1NES1</strain>
    </source>
</reference>
<dbReference type="EMBL" id="CP005587">
    <property type="protein sequence ID" value="AGK59397.1"/>
    <property type="molecule type" value="Genomic_DNA"/>
</dbReference>
<feature type="compositionally biased region" description="Basic and acidic residues" evidence="1">
    <location>
        <begin position="22"/>
        <end position="35"/>
    </location>
</feature>
<dbReference type="HOGENOM" id="CLU_1394694_0_0_5"/>
<gene>
    <name evidence="2" type="ORF">HYPDE_38638</name>
</gene>
<name>N0BAX8_9HYPH</name>
<accession>N0BAX8</accession>
<evidence type="ECO:0000313" key="3">
    <source>
        <dbReference type="Proteomes" id="UP000005952"/>
    </source>
</evidence>
<dbReference type="eggNOG" id="ENOG50332YW">
    <property type="taxonomic scope" value="Bacteria"/>
</dbReference>
<evidence type="ECO:0000313" key="2">
    <source>
        <dbReference type="EMBL" id="AGK59397.1"/>
    </source>
</evidence>
<evidence type="ECO:0008006" key="4">
    <source>
        <dbReference type="Google" id="ProtNLM"/>
    </source>
</evidence>
<protein>
    <recommendedName>
        <fullName evidence="4">Flagellar assembly protein FliH/Type III secretion system HrpE domain-containing protein</fullName>
    </recommendedName>
</protein>
<dbReference type="Proteomes" id="UP000005952">
    <property type="component" value="Chromosome"/>
</dbReference>
<dbReference type="AlphaFoldDB" id="N0BAX8"/>
<dbReference type="KEGG" id="hdt:HYPDE_38638"/>
<feature type="region of interest" description="Disordered" evidence="1">
    <location>
        <begin position="1"/>
        <end position="35"/>
    </location>
</feature>
<dbReference type="STRING" id="670307.HYPDE_38638"/>
<keyword evidence="3" id="KW-1185">Reference proteome</keyword>
<organism evidence="2 3">
    <name type="scientific">Hyphomicrobium denitrificans 1NES1</name>
    <dbReference type="NCBI Taxonomy" id="670307"/>
    <lineage>
        <taxon>Bacteria</taxon>
        <taxon>Pseudomonadati</taxon>
        <taxon>Pseudomonadota</taxon>
        <taxon>Alphaproteobacteria</taxon>
        <taxon>Hyphomicrobiales</taxon>
        <taxon>Hyphomicrobiaceae</taxon>
        <taxon>Hyphomicrobium</taxon>
    </lineage>
</organism>
<proteinExistence type="predicted"/>
<dbReference type="OrthoDB" id="7931152at2"/>
<sequence length="196" mass="21589">MTARVHSPAFPMLSDFGCPETGEEKPDRETELKSAFEDGYQQGLSDGHAEAQADAEVRLAEAETLFLERLNLERNAFRQECADVLAARLDGAVKLIERAIGERVATLLRPWLVEKLRERAMQDLEGAITRALVEGAKVHIEAPAEVLEHLRGRLANEAFQIGYSEATSPDIRAHIEDTAIEANIAAWISELEAAAT</sequence>
<evidence type="ECO:0000256" key="1">
    <source>
        <dbReference type="SAM" id="MobiDB-lite"/>
    </source>
</evidence>